<keyword evidence="1" id="KW-0614">Plasmid</keyword>
<dbReference type="EMBL" id="CP022118">
    <property type="protein sequence ID" value="ASG19296.1"/>
    <property type="molecule type" value="Genomic_DNA"/>
</dbReference>
<geneLocation type="plasmid" evidence="1">
    <name>unnamed1</name>
</geneLocation>
<dbReference type="Proteomes" id="UP000197157">
    <property type="component" value="Plasmid unnamed1"/>
</dbReference>
<dbReference type="AlphaFoldDB" id="A0A241PXU2"/>
<evidence type="ECO:0000313" key="2">
    <source>
        <dbReference type="Proteomes" id="UP000197157"/>
    </source>
</evidence>
<proteinExistence type="predicted"/>
<organism evidence="1 2">
    <name type="scientific">Salmonella enterica subsp. enterica serovar Macclesfield str. S-1643</name>
    <dbReference type="NCBI Taxonomy" id="1242107"/>
    <lineage>
        <taxon>Bacteria</taxon>
        <taxon>Pseudomonadati</taxon>
        <taxon>Pseudomonadota</taxon>
        <taxon>Gammaproteobacteria</taxon>
        <taxon>Enterobacterales</taxon>
        <taxon>Enterobacteriaceae</taxon>
        <taxon>Salmonella</taxon>
    </lineage>
</organism>
<accession>A0A241PXU2</accession>
<evidence type="ECO:0000313" key="1">
    <source>
        <dbReference type="EMBL" id="ASG19296.1"/>
    </source>
</evidence>
<reference evidence="1 2" key="1">
    <citation type="submission" date="2017-06" db="EMBL/GenBank/DDBJ databases">
        <title>Salmonella reference genomes for public health.</title>
        <authorList>
            <person name="Robertson J."/>
            <person name="Yoshida C."/>
            <person name="Gurnik S."/>
            <person name="Nash J."/>
        </authorList>
    </citation>
    <scope>NUCLEOTIDE SEQUENCE [LARGE SCALE GENOMIC DNA]</scope>
    <source>
        <strain evidence="1 2">S-1643</strain>
        <plasmid evidence="2">Plasmid unnamed1</plasmid>
    </source>
</reference>
<protein>
    <submittedName>
        <fullName evidence="1">Conjugal transfer protein TrbJ</fullName>
    </submittedName>
</protein>
<dbReference type="Gene3D" id="3.30.450.20">
    <property type="entry name" value="PAS domain"/>
    <property type="match status" value="1"/>
</dbReference>
<sequence>MCPADRSQFCTERQISLEERVLVDMVSTPACIRNSNGDFITYNAKFYEEIIPLADIKEWLYSLPVQVATALVRKELDAMSLPSSIFKIKHVNINGKFWCVQFLPLINNDKVSVLWLLFNDYLNAEITFSNNLYSKVSHEKIMAFKKWSTKTQWKVFILHCHGFKHGSISSLLSIKNGVSRNAVTEINKFFGVNSKHQLLMLFHGSGMYDLFLKELYGILWGWK</sequence>
<gene>
    <name evidence="1" type="ORF">LFZ25_26495</name>
</gene>
<dbReference type="RefSeq" id="WP_088731719.1">
    <property type="nucleotide sequence ID" value="NZ_CP022118.1"/>
</dbReference>
<name>A0A241PXU2_SALET</name>